<name>A0ABW6GJQ4_9ACTN</name>
<keyword evidence="4" id="KW-1185">Reference proteome</keyword>
<accession>A0ABW6GJQ4</accession>
<evidence type="ECO:0000259" key="2">
    <source>
        <dbReference type="Pfam" id="PF18862"/>
    </source>
</evidence>
<feature type="domain" description="ApeA N-terminal" evidence="2">
    <location>
        <begin position="24"/>
        <end position="241"/>
    </location>
</feature>
<dbReference type="InterPro" id="IPR041229">
    <property type="entry name" value="HEPN_Apea"/>
</dbReference>
<dbReference type="Proteomes" id="UP001599542">
    <property type="component" value="Unassembled WGS sequence"/>
</dbReference>
<comment type="caution">
    <text evidence="3">The sequence shown here is derived from an EMBL/GenBank/DDBJ whole genome shotgun (WGS) entry which is preliminary data.</text>
</comment>
<dbReference type="Pfam" id="PF18739">
    <property type="entry name" value="HEPN_Apea"/>
    <property type="match status" value="1"/>
</dbReference>
<organism evidence="3 4">
    <name type="scientific">Kitasatospora phosalacinea</name>
    <dbReference type="NCBI Taxonomy" id="2065"/>
    <lineage>
        <taxon>Bacteria</taxon>
        <taxon>Bacillati</taxon>
        <taxon>Actinomycetota</taxon>
        <taxon>Actinomycetes</taxon>
        <taxon>Kitasatosporales</taxon>
        <taxon>Streptomycetaceae</taxon>
        <taxon>Kitasatospora</taxon>
    </lineage>
</organism>
<dbReference type="InterPro" id="IPR041223">
    <property type="entry name" value="ApeA_NTD"/>
</dbReference>
<feature type="domain" description="Apea-like HEPN" evidence="1">
    <location>
        <begin position="307"/>
        <end position="451"/>
    </location>
</feature>
<evidence type="ECO:0000313" key="3">
    <source>
        <dbReference type="EMBL" id="MFE1352941.1"/>
    </source>
</evidence>
<dbReference type="Pfam" id="PF18862">
    <property type="entry name" value="ApeA_NTD1"/>
    <property type="match status" value="1"/>
</dbReference>
<protein>
    <submittedName>
        <fullName evidence="3">HEPN domain-containing protein</fullName>
    </submittedName>
</protein>
<reference evidence="3 4" key="1">
    <citation type="submission" date="2024-09" db="EMBL/GenBank/DDBJ databases">
        <title>The Natural Products Discovery Center: Release of the First 8490 Sequenced Strains for Exploring Actinobacteria Biosynthetic Diversity.</title>
        <authorList>
            <person name="Kalkreuter E."/>
            <person name="Kautsar S.A."/>
            <person name="Yang D."/>
            <person name="Bader C.D."/>
            <person name="Teijaro C.N."/>
            <person name="Fluegel L."/>
            <person name="Davis C.M."/>
            <person name="Simpson J.R."/>
            <person name="Lauterbach L."/>
            <person name="Steele A.D."/>
            <person name="Gui C."/>
            <person name="Meng S."/>
            <person name="Li G."/>
            <person name="Viehrig K."/>
            <person name="Ye F."/>
            <person name="Su P."/>
            <person name="Kiefer A.F."/>
            <person name="Nichols A."/>
            <person name="Cepeda A.J."/>
            <person name="Yan W."/>
            <person name="Fan B."/>
            <person name="Jiang Y."/>
            <person name="Adhikari A."/>
            <person name="Zheng C.-J."/>
            <person name="Schuster L."/>
            <person name="Cowan T.M."/>
            <person name="Smanski M.J."/>
            <person name="Chevrette M.G."/>
            <person name="De Carvalho L.P.S."/>
            <person name="Shen B."/>
        </authorList>
    </citation>
    <scope>NUCLEOTIDE SEQUENCE [LARGE SCALE GENOMIC DNA]</scope>
    <source>
        <strain evidence="3 4">NPDC058753</strain>
    </source>
</reference>
<sequence>MRNVVVPTSTYDCTWLLEDGLHAGQLTLEPGQAAHGEVHSEPGRWRRGKGFAYFDWEPTEHDRLAGELSGGQQVLLIDVLRSPGAPEVGELFPRLALVGRFPAGDDPLFEAVRFQVGGLSELAGVPALSRVGFPRQPERSFTATVHPHAAQTWQCSSGERINLEFVVSQKTDLMFNMTVTAQPVVEVTGTARTAEQWVDDFVRPLAELAGFATGRRQDVEWVVLRPEHAGERFTAQLFAAGISQVPYLAEKPADRRQPLLLRLGPDGADLAVLLERWRTLAEEHAVLHQHLVAVARQAQNTTVRFMSVVPALEAYHGRTHGKLPRSEFKQQRREVLKRLDVAGVDQEDRQWVDAWLPETGDRALHERLRDLAGCLQDGIRTRIEAVTEPLPDIIHGILKAPLDIWHVLAKVRNNLAHGGDRPQPGQVQLLCRLADTLATALVLQELGVSEDLLVKAVDDSRWKVS</sequence>
<gene>
    <name evidence="3" type="ORF">ACFW6T_13220</name>
</gene>
<evidence type="ECO:0000259" key="1">
    <source>
        <dbReference type="Pfam" id="PF18739"/>
    </source>
</evidence>
<dbReference type="RefSeq" id="WP_380328115.1">
    <property type="nucleotide sequence ID" value="NZ_JBHYPW010000045.1"/>
</dbReference>
<evidence type="ECO:0000313" key="4">
    <source>
        <dbReference type="Proteomes" id="UP001599542"/>
    </source>
</evidence>
<dbReference type="EMBL" id="JBHYPX010000022">
    <property type="protein sequence ID" value="MFE1352941.1"/>
    <property type="molecule type" value="Genomic_DNA"/>
</dbReference>
<proteinExistence type="predicted"/>